<reference evidence="10" key="1">
    <citation type="submission" date="2021-03" db="EMBL/GenBank/DDBJ databases">
        <title>Identification and antibiotic profiling of Wohlfahrtiimonas chitiniclastica, an underestimated human pathogen.</title>
        <authorList>
            <person name="Kopf A."/>
            <person name="Bunk B."/>
            <person name="Coldewey S."/>
            <person name="Gunzer F."/>
            <person name="Riedel T."/>
            <person name="Schroettner P."/>
        </authorList>
    </citation>
    <scope>NUCLEOTIDE SEQUENCE</scope>
    <source>
        <strain evidence="10">DSM 100917</strain>
    </source>
</reference>
<accession>A0AB35BYY4</accession>
<dbReference type="PANTHER" id="PTHR30561:SF1">
    <property type="entry name" value="MULTIDRUG TRANSPORTER EMRE"/>
    <property type="match status" value="1"/>
</dbReference>
<dbReference type="PANTHER" id="PTHR30561">
    <property type="entry name" value="SMR FAMILY PROTON-DEPENDENT DRUG EFFLUX TRANSPORTER SUGE"/>
    <property type="match status" value="1"/>
</dbReference>
<organism evidence="10 11">
    <name type="scientific">Wohlfahrtiimonas chitiniclastica</name>
    <dbReference type="NCBI Taxonomy" id="400946"/>
    <lineage>
        <taxon>Bacteria</taxon>
        <taxon>Pseudomonadati</taxon>
        <taxon>Pseudomonadota</taxon>
        <taxon>Gammaproteobacteria</taxon>
        <taxon>Cardiobacteriales</taxon>
        <taxon>Ignatzschineriaceae</taxon>
        <taxon>Wohlfahrtiimonas</taxon>
    </lineage>
</organism>
<evidence type="ECO:0000256" key="8">
    <source>
        <dbReference type="RuleBase" id="RU003942"/>
    </source>
</evidence>
<feature type="transmembrane region" description="Helical" evidence="9">
    <location>
        <begin position="47"/>
        <end position="65"/>
    </location>
</feature>
<dbReference type="GeneID" id="58264617"/>
<gene>
    <name evidence="10" type="ORF">J7561_08100</name>
</gene>
<dbReference type="Pfam" id="PF00893">
    <property type="entry name" value="Multi_Drug_Res"/>
    <property type="match status" value="1"/>
</dbReference>
<dbReference type="InterPro" id="IPR037185">
    <property type="entry name" value="EmrE-like"/>
</dbReference>
<comment type="similarity">
    <text evidence="7 8">Belongs to the drug/metabolite transporter (DMT) superfamily. Small multidrug resistance (SMR) (TC 2.A.7.1) family.</text>
</comment>
<proteinExistence type="inferred from homology"/>
<evidence type="ECO:0000256" key="1">
    <source>
        <dbReference type="ARBA" id="ARBA00004651"/>
    </source>
</evidence>
<evidence type="ECO:0000313" key="11">
    <source>
        <dbReference type="Proteomes" id="UP000680020"/>
    </source>
</evidence>
<evidence type="ECO:0000256" key="5">
    <source>
        <dbReference type="ARBA" id="ARBA00022989"/>
    </source>
</evidence>
<dbReference type="InterPro" id="IPR045324">
    <property type="entry name" value="Small_multidrug_res"/>
</dbReference>
<name>A0AB35BYY4_9GAMM</name>
<dbReference type="SUPFAM" id="SSF103481">
    <property type="entry name" value="Multidrug resistance efflux transporter EmrE"/>
    <property type="match status" value="1"/>
</dbReference>
<keyword evidence="3" id="KW-1003">Cell membrane</keyword>
<comment type="subcellular location">
    <subcellularLocation>
        <location evidence="1 8">Cell membrane</location>
        <topology evidence="1 8">Multi-pass membrane protein</topology>
    </subcellularLocation>
</comment>
<evidence type="ECO:0000256" key="2">
    <source>
        <dbReference type="ARBA" id="ARBA00022448"/>
    </source>
</evidence>
<feature type="transmembrane region" description="Helical" evidence="9">
    <location>
        <begin position="102"/>
        <end position="118"/>
    </location>
</feature>
<dbReference type="GO" id="GO:0005886">
    <property type="term" value="C:plasma membrane"/>
    <property type="evidence" value="ECO:0007669"/>
    <property type="project" value="UniProtKB-SubCell"/>
</dbReference>
<evidence type="ECO:0000256" key="9">
    <source>
        <dbReference type="SAM" id="Phobius"/>
    </source>
</evidence>
<keyword evidence="4 8" id="KW-0812">Transmembrane</keyword>
<keyword evidence="2" id="KW-0813">Transport</keyword>
<sequence length="119" mass="13134">MAEYVTGFIQFIESFNPWLMLVIAILFSTVGTICLKLSDGFKRKKPIIGVVIGYSIFFVLINIIFKRLDVSIGYAVWSGLSTLMVSLSGVLIFREPLTGKKAFGLFLIILGVSGLSYLS</sequence>
<keyword evidence="5 9" id="KW-1133">Transmembrane helix</keyword>
<dbReference type="Gene3D" id="1.10.3730.20">
    <property type="match status" value="1"/>
</dbReference>
<dbReference type="RefSeq" id="WP_008316032.1">
    <property type="nucleotide sequence ID" value="NZ_JAGIBR010000009.1"/>
</dbReference>
<dbReference type="InterPro" id="IPR000390">
    <property type="entry name" value="Small_drug/metabolite_transptr"/>
</dbReference>
<evidence type="ECO:0000256" key="4">
    <source>
        <dbReference type="ARBA" id="ARBA00022692"/>
    </source>
</evidence>
<dbReference type="Proteomes" id="UP000680020">
    <property type="component" value="Unassembled WGS sequence"/>
</dbReference>
<feature type="transmembrane region" description="Helical" evidence="9">
    <location>
        <begin position="15"/>
        <end position="35"/>
    </location>
</feature>
<comment type="caution">
    <text evidence="10">The sequence shown here is derived from an EMBL/GenBank/DDBJ whole genome shotgun (WGS) entry which is preliminary data.</text>
</comment>
<dbReference type="EMBL" id="JAGIBU010000008">
    <property type="protein sequence ID" value="MBS7825163.1"/>
    <property type="molecule type" value="Genomic_DNA"/>
</dbReference>
<evidence type="ECO:0000256" key="3">
    <source>
        <dbReference type="ARBA" id="ARBA00022475"/>
    </source>
</evidence>
<evidence type="ECO:0000256" key="6">
    <source>
        <dbReference type="ARBA" id="ARBA00023136"/>
    </source>
</evidence>
<protein>
    <submittedName>
        <fullName evidence="10">Multidrug efflux SMR transporter</fullName>
    </submittedName>
</protein>
<evidence type="ECO:0000256" key="7">
    <source>
        <dbReference type="ARBA" id="ARBA00038032"/>
    </source>
</evidence>
<evidence type="ECO:0000313" key="10">
    <source>
        <dbReference type="EMBL" id="MBS7825163.1"/>
    </source>
</evidence>
<dbReference type="AlphaFoldDB" id="A0AB35BYY4"/>
<dbReference type="GO" id="GO:0022857">
    <property type="term" value="F:transmembrane transporter activity"/>
    <property type="evidence" value="ECO:0007669"/>
    <property type="project" value="InterPro"/>
</dbReference>
<keyword evidence="6 9" id="KW-0472">Membrane</keyword>
<feature type="transmembrane region" description="Helical" evidence="9">
    <location>
        <begin position="71"/>
        <end position="93"/>
    </location>
</feature>